<keyword evidence="3" id="KW-1185">Reference proteome</keyword>
<dbReference type="RefSeq" id="WP_157079343.1">
    <property type="nucleotide sequence ID" value="NZ_JAADZU010000109.1"/>
</dbReference>
<gene>
    <name evidence="2" type="ORF">GYA93_22295</name>
</gene>
<evidence type="ECO:0000256" key="1">
    <source>
        <dbReference type="SAM" id="MobiDB-lite"/>
    </source>
</evidence>
<dbReference type="AlphaFoldDB" id="A0A7K3LXK4"/>
<comment type="caution">
    <text evidence="2">The sequence shown here is derived from an EMBL/GenBank/DDBJ whole genome shotgun (WGS) entry which is preliminary data.</text>
</comment>
<accession>A0A7K3LXK4</accession>
<protein>
    <submittedName>
        <fullName evidence="2">Uncharacterized protein</fullName>
    </submittedName>
</protein>
<proteinExistence type="predicted"/>
<sequence>MTIPRPPIVVFSPHFLDDELRILDGDDRHHTRPAPLIATRDEGESRSAMAISTTIG</sequence>
<organism evidence="2 3">
    <name type="scientific">Gordonia desulfuricans</name>
    <dbReference type="NCBI Taxonomy" id="89051"/>
    <lineage>
        <taxon>Bacteria</taxon>
        <taxon>Bacillati</taxon>
        <taxon>Actinomycetota</taxon>
        <taxon>Actinomycetes</taxon>
        <taxon>Mycobacteriales</taxon>
        <taxon>Gordoniaceae</taxon>
        <taxon>Gordonia</taxon>
    </lineage>
</organism>
<evidence type="ECO:0000313" key="3">
    <source>
        <dbReference type="Proteomes" id="UP000466307"/>
    </source>
</evidence>
<dbReference type="Proteomes" id="UP000466307">
    <property type="component" value="Unassembled WGS sequence"/>
</dbReference>
<feature type="region of interest" description="Disordered" evidence="1">
    <location>
        <begin position="26"/>
        <end position="56"/>
    </location>
</feature>
<dbReference type="EMBL" id="JAADZU010000109">
    <property type="protein sequence ID" value="NDK92267.1"/>
    <property type="molecule type" value="Genomic_DNA"/>
</dbReference>
<reference evidence="2 3" key="1">
    <citation type="submission" date="2020-01" db="EMBL/GenBank/DDBJ databases">
        <title>Investigation of new actinobacteria for the biodesulphurisation of diesel fuel.</title>
        <authorList>
            <person name="Athi Narayanan S.M."/>
        </authorList>
    </citation>
    <scope>NUCLEOTIDE SEQUENCE [LARGE SCALE GENOMIC DNA]</scope>
    <source>
        <strain evidence="2 3">213E</strain>
    </source>
</reference>
<name>A0A7K3LXK4_9ACTN</name>
<evidence type="ECO:0000313" key="2">
    <source>
        <dbReference type="EMBL" id="NDK92267.1"/>
    </source>
</evidence>